<evidence type="ECO:0000313" key="2">
    <source>
        <dbReference type="EMBL" id="ORD93938.1"/>
    </source>
</evidence>
<name>A0A1Y1S7F3_9MICR</name>
<dbReference type="SMR" id="A0A1Y1S7F3"/>
<dbReference type="Proteomes" id="UP000192639">
    <property type="component" value="Unassembled WGS sequence"/>
</dbReference>
<protein>
    <submittedName>
        <fullName evidence="2">PSA</fullName>
    </submittedName>
</protein>
<dbReference type="GO" id="GO:0051603">
    <property type="term" value="P:proteolysis involved in protein catabolic process"/>
    <property type="evidence" value="ECO:0007669"/>
    <property type="project" value="InterPro"/>
</dbReference>
<dbReference type="InterPro" id="IPR001353">
    <property type="entry name" value="Proteasome_sua/b"/>
</dbReference>
<dbReference type="VEuPathDB" id="MicrosporidiaDB:ECANGB1_1349"/>
<accession>A0A1Y1S7F3</accession>
<sequence length="153" mass="17111">MKVIKNATELASTKEYNLGCPLSADIFVRNLADKYQAYIQRSYVRCPAFAAHVFGPVNDSFRLYYTDLSAIDYEMFACASGEDESKMTTFLEKHYKRGLPEADLIRIGISALLQSVGREAEHTEISVTVLGKNGTRVLDGPEIDKHLQDIAEN</sequence>
<keyword evidence="3" id="KW-1185">Reference proteome</keyword>
<dbReference type="EMBL" id="LWDP01000038">
    <property type="protein sequence ID" value="ORD93938.1"/>
    <property type="molecule type" value="Genomic_DNA"/>
</dbReference>
<dbReference type="PANTHER" id="PTHR11599">
    <property type="entry name" value="PROTEASOME SUBUNIT ALPHA/BETA"/>
    <property type="match status" value="1"/>
</dbReference>
<comment type="caution">
    <text evidence="2">The sequence shown here is derived from an EMBL/GenBank/DDBJ whole genome shotgun (WGS) entry which is preliminary data.</text>
</comment>
<evidence type="ECO:0000313" key="3">
    <source>
        <dbReference type="Proteomes" id="UP000192639"/>
    </source>
</evidence>
<reference evidence="2 3" key="1">
    <citation type="journal article" date="2017" name="Environ. Microbiol.">
        <title>Decay of the glycolytic pathway and adaptation to intranuclear parasitism within Enterocytozoonidae microsporidia.</title>
        <authorList>
            <person name="Wiredu Boakye D."/>
            <person name="Jaroenlak P."/>
            <person name="Prachumwat A."/>
            <person name="Williams T.A."/>
            <person name="Bateman K.S."/>
            <person name="Itsathitphaisarn O."/>
            <person name="Sritunyalucksana K."/>
            <person name="Paszkiewicz K.H."/>
            <person name="Moore K.A."/>
            <person name="Stentiford G.D."/>
            <person name="Williams B.A."/>
        </authorList>
    </citation>
    <scope>NUCLEOTIDE SEQUENCE [LARGE SCALE GENOMIC DNA]</scope>
    <source>
        <strain evidence="2 3">GB1</strain>
    </source>
</reference>
<organism evidence="2 3">
    <name type="scientific">Enterospora canceri</name>
    <dbReference type="NCBI Taxonomy" id="1081671"/>
    <lineage>
        <taxon>Eukaryota</taxon>
        <taxon>Fungi</taxon>
        <taxon>Fungi incertae sedis</taxon>
        <taxon>Microsporidia</taxon>
        <taxon>Enterocytozoonidae</taxon>
        <taxon>Enterospora</taxon>
    </lineage>
</organism>
<dbReference type="AlphaFoldDB" id="A0A1Y1S7F3"/>
<dbReference type="InterPro" id="IPR050115">
    <property type="entry name" value="Proteasome_alpha"/>
</dbReference>
<dbReference type="Pfam" id="PF00227">
    <property type="entry name" value="Proteasome"/>
    <property type="match status" value="1"/>
</dbReference>
<dbReference type="InterPro" id="IPR029055">
    <property type="entry name" value="Ntn_hydrolases_N"/>
</dbReference>
<dbReference type="SUPFAM" id="SSF56235">
    <property type="entry name" value="N-terminal nucleophile aminohydrolases (Ntn hydrolases)"/>
    <property type="match status" value="1"/>
</dbReference>
<dbReference type="Gene3D" id="3.60.20.10">
    <property type="entry name" value="Glutamine Phosphoribosylpyrophosphate, subunit 1, domain 1"/>
    <property type="match status" value="1"/>
</dbReference>
<evidence type="ECO:0000256" key="1">
    <source>
        <dbReference type="ARBA" id="ARBA00022942"/>
    </source>
</evidence>
<gene>
    <name evidence="2" type="primary">PSA</name>
    <name evidence="2" type="ORF">ECANGB1_1349</name>
</gene>
<dbReference type="OrthoDB" id="431557at2759"/>
<keyword evidence="1" id="KW-0647">Proteasome</keyword>
<proteinExistence type="predicted"/>
<dbReference type="GO" id="GO:0005839">
    <property type="term" value="C:proteasome core complex"/>
    <property type="evidence" value="ECO:0007669"/>
    <property type="project" value="InterPro"/>
</dbReference>